<dbReference type="EMBL" id="AMRG01000073">
    <property type="protein sequence ID" value="EKE75755.1"/>
    <property type="molecule type" value="Genomic_DNA"/>
</dbReference>
<evidence type="ECO:0008006" key="3">
    <source>
        <dbReference type="Google" id="ProtNLM"/>
    </source>
</evidence>
<reference evidence="1 2" key="1">
    <citation type="journal article" date="2012" name="J. Bacteriol.">
        <title>Genome Sequence of Idiomarina xiamenensis Type Strain 10-D-4.</title>
        <authorList>
            <person name="Lai Q."/>
            <person name="Wang L."/>
            <person name="Wang W."/>
            <person name="Shao Z."/>
        </authorList>
    </citation>
    <scope>NUCLEOTIDE SEQUENCE [LARGE SCALE GENOMIC DNA]</scope>
    <source>
        <strain evidence="1 2">10-D-4</strain>
    </source>
</reference>
<evidence type="ECO:0000313" key="1">
    <source>
        <dbReference type="EMBL" id="EKE75755.1"/>
    </source>
</evidence>
<feature type="non-terminal residue" evidence="1">
    <location>
        <position position="1"/>
    </location>
</feature>
<name>K2KEL8_9GAMM</name>
<proteinExistence type="predicted"/>
<dbReference type="Proteomes" id="UP000014115">
    <property type="component" value="Unassembled WGS sequence"/>
</dbReference>
<comment type="caution">
    <text evidence="1">The sequence shown here is derived from an EMBL/GenBank/DDBJ whole genome shotgun (WGS) entry which is preliminary data.</text>
</comment>
<gene>
    <name evidence="1" type="ORF">A10D4_13612</name>
</gene>
<evidence type="ECO:0000313" key="2">
    <source>
        <dbReference type="Proteomes" id="UP000014115"/>
    </source>
</evidence>
<protein>
    <recommendedName>
        <fullName evidence="3">PPPDE domain-containing protein</fullName>
    </recommendedName>
</protein>
<keyword evidence="2" id="KW-1185">Reference proteome</keyword>
<accession>K2KEL8</accession>
<dbReference type="AlphaFoldDB" id="K2KEL8"/>
<organism evidence="1 2">
    <name type="scientific">Idiomarina xiamenensis 10-D-4</name>
    <dbReference type="NCBI Taxonomy" id="740709"/>
    <lineage>
        <taxon>Bacteria</taxon>
        <taxon>Pseudomonadati</taxon>
        <taxon>Pseudomonadota</taxon>
        <taxon>Gammaproteobacteria</taxon>
        <taxon>Alteromonadales</taxon>
        <taxon>Idiomarinaceae</taxon>
        <taxon>Idiomarina</taxon>
    </lineage>
</organism>
<sequence>QFDSGEQQSCKTVSTTPEQDSKMLAKMFSVQSNTGTYTLTGNNCVNFVREVLKVGGITSSETIRPKPFFKAINSG</sequence>
<dbReference type="RefSeq" id="WP_008490216.1">
    <property type="nucleotide sequence ID" value="NZ_AMRG01000073.1"/>
</dbReference>